<proteinExistence type="predicted"/>
<dbReference type="Pfam" id="PF07584">
    <property type="entry name" value="BatA"/>
    <property type="match status" value="1"/>
</dbReference>
<sequence>MSLLFPLYLLGAAAITLPLLLHRRRQRPDERTEFGSLMFLEPTPPRIKTRSRLENILLLVLRCLAFLLLALCFTRPFLPSKEDLTSNNQGRRIVLLVDTSASMRREGLQESIRQRASELLKPLNGRDRVAVISYGNEVRPLTEYTETAGLSREQRDERVMQRLAGATPEWGGSRLDAALVAAVETIAEDEAREGASTSQGGQIILLSDLQDGSVLEG</sequence>
<dbReference type="PROSITE" id="PS50234">
    <property type="entry name" value="VWFA"/>
    <property type="match status" value="1"/>
</dbReference>
<dbReference type="CDD" id="cd00198">
    <property type="entry name" value="vWFA"/>
    <property type="match status" value="1"/>
</dbReference>
<feature type="domain" description="VWFA" evidence="2">
    <location>
        <begin position="92"/>
        <end position="208"/>
    </location>
</feature>
<dbReference type="AlphaFoldDB" id="A0A382UTF7"/>
<dbReference type="Gene3D" id="3.40.50.410">
    <property type="entry name" value="von Willebrand factor, type A domain"/>
    <property type="match status" value="1"/>
</dbReference>
<evidence type="ECO:0000259" key="2">
    <source>
        <dbReference type="PROSITE" id="PS50234"/>
    </source>
</evidence>
<dbReference type="InterPro" id="IPR024163">
    <property type="entry name" value="Aerotolerance_reg_N"/>
</dbReference>
<feature type="transmembrane region" description="Helical" evidence="1">
    <location>
        <begin position="56"/>
        <end position="78"/>
    </location>
</feature>
<reference evidence="3" key="1">
    <citation type="submission" date="2018-05" db="EMBL/GenBank/DDBJ databases">
        <authorList>
            <person name="Lanie J.A."/>
            <person name="Ng W.-L."/>
            <person name="Kazmierczak K.M."/>
            <person name="Andrzejewski T.M."/>
            <person name="Davidsen T.M."/>
            <person name="Wayne K.J."/>
            <person name="Tettelin H."/>
            <person name="Glass J.I."/>
            <person name="Rusch D."/>
            <person name="Podicherti R."/>
            <person name="Tsui H.-C.T."/>
            <person name="Winkler M.E."/>
        </authorList>
    </citation>
    <scope>NUCLEOTIDE SEQUENCE</scope>
</reference>
<dbReference type="InterPro" id="IPR002035">
    <property type="entry name" value="VWF_A"/>
</dbReference>
<dbReference type="Pfam" id="PF13519">
    <property type="entry name" value="VWA_2"/>
    <property type="match status" value="1"/>
</dbReference>
<evidence type="ECO:0000313" key="3">
    <source>
        <dbReference type="EMBL" id="SVD37524.1"/>
    </source>
</evidence>
<dbReference type="EMBL" id="UINC01146663">
    <property type="protein sequence ID" value="SVD37524.1"/>
    <property type="molecule type" value="Genomic_DNA"/>
</dbReference>
<dbReference type="InterPro" id="IPR011933">
    <property type="entry name" value="Double_TM_dom"/>
</dbReference>
<feature type="transmembrane region" description="Helical" evidence="1">
    <location>
        <begin position="6"/>
        <end position="22"/>
    </location>
</feature>
<dbReference type="InterPro" id="IPR036465">
    <property type="entry name" value="vWFA_dom_sf"/>
</dbReference>
<organism evidence="3">
    <name type="scientific">marine metagenome</name>
    <dbReference type="NCBI Taxonomy" id="408172"/>
    <lineage>
        <taxon>unclassified sequences</taxon>
        <taxon>metagenomes</taxon>
        <taxon>ecological metagenomes</taxon>
    </lineage>
</organism>
<keyword evidence="1" id="KW-0812">Transmembrane</keyword>
<keyword evidence="1" id="KW-1133">Transmembrane helix</keyword>
<name>A0A382UTF7_9ZZZZ</name>
<dbReference type="PANTHER" id="PTHR37464">
    <property type="entry name" value="BLL2463 PROTEIN"/>
    <property type="match status" value="1"/>
</dbReference>
<accession>A0A382UTF7</accession>
<dbReference type="NCBIfam" id="TIGR02226">
    <property type="entry name" value="two_anch"/>
    <property type="match status" value="1"/>
</dbReference>
<dbReference type="SUPFAM" id="SSF53300">
    <property type="entry name" value="vWA-like"/>
    <property type="match status" value="1"/>
</dbReference>
<keyword evidence="1" id="KW-0472">Membrane</keyword>
<gene>
    <name evidence="3" type="ORF">METZ01_LOCUS390378</name>
</gene>
<feature type="non-terminal residue" evidence="3">
    <location>
        <position position="217"/>
    </location>
</feature>
<dbReference type="PANTHER" id="PTHR37464:SF1">
    <property type="entry name" value="BLL2463 PROTEIN"/>
    <property type="match status" value="1"/>
</dbReference>
<evidence type="ECO:0000256" key="1">
    <source>
        <dbReference type="SAM" id="Phobius"/>
    </source>
</evidence>
<protein>
    <recommendedName>
        <fullName evidence="2">VWFA domain-containing protein</fullName>
    </recommendedName>
</protein>